<dbReference type="Pfam" id="PF00574">
    <property type="entry name" value="CLP_protease"/>
    <property type="match status" value="1"/>
</dbReference>
<dbReference type="RefSeq" id="WP_056990769.1">
    <property type="nucleotide sequence ID" value="NZ_JQAR01000004.1"/>
</dbReference>
<protein>
    <recommendedName>
        <fullName evidence="6">ATP-dependent Clp protease proteolytic subunit</fullName>
    </recommendedName>
</protein>
<dbReference type="InterPro" id="IPR029045">
    <property type="entry name" value="ClpP/crotonase-like_dom_sf"/>
</dbReference>
<dbReference type="OrthoDB" id="9806592at2"/>
<dbReference type="PANTHER" id="PTHR10381">
    <property type="entry name" value="ATP-DEPENDENT CLP PROTEASE PROTEOLYTIC SUBUNIT"/>
    <property type="match status" value="1"/>
</dbReference>
<keyword evidence="4" id="KW-0378">Hydrolase</keyword>
<evidence type="ECO:0000256" key="2">
    <source>
        <dbReference type="ARBA" id="ARBA00022490"/>
    </source>
</evidence>
<evidence type="ECO:0000256" key="3">
    <source>
        <dbReference type="ARBA" id="ARBA00022670"/>
    </source>
</evidence>
<evidence type="ECO:0000256" key="5">
    <source>
        <dbReference type="ARBA" id="ARBA00022825"/>
    </source>
</evidence>
<dbReference type="Gene3D" id="3.90.226.10">
    <property type="entry name" value="2-enoyl-CoA Hydratase, Chain A, domain 1"/>
    <property type="match status" value="1"/>
</dbReference>
<dbReference type="SUPFAM" id="SSF52096">
    <property type="entry name" value="ClpP/crotonase"/>
    <property type="match status" value="1"/>
</dbReference>
<dbReference type="GO" id="GO:0004176">
    <property type="term" value="F:ATP-dependent peptidase activity"/>
    <property type="evidence" value="ECO:0007669"/>
    <property type="project" value="InterPro"/>
</dbReference>
<dbReference type="NCBIfam" id="NF045542">
    <property type="entry name" value="Clp_rel_HeadMat"/>
    <property type="match status" value="1"/>
</dbReference>
<accession>A0A0R2G3Z7</accession>
<dbReference type="PRINTS" id="PR00127">
    <property type="entry name" value="CLPPROTEASEP"/>
</dbReference>
<keyword evidence="5" id="KW-0720">Serine protease</keyword>
<dbReference type="EMBL" id="JQAR01000004">
    <property type="protein sequence ID" value="KRN31629.1"/>
    <property type="molecule type" value="Genomic_DNA"/>
</dbReference>
<comment type="caution">
    <text evidence="7">The sequence shown here is derived from an EMBL/GenBank/DDBJ whole genome shotgun (WGS) entry which is preliminary data.</text>
</comment>
<comment type="similarity">
    <text evidence="1 6">Belongs to the peptidase S14 family.</text>
</comment>
<organism evidence="7 8">
    <name type="scientific">Liquorilactobacillus mali</name>
    <dbReference type="NCBI Taxonomy" id="1618"/>
    <lineage>
        <taxon>Bacteria</taxon>
        <taxon>Bacillati</taxon>
        <taxon>Bacillota</taxon>
        <taxon>Bacilli</taxon>
        <taxon>Lactobacillales</taxon>
        <taxon>Lactobacillaceae</taxon>
        <taxon>Liquorilactobacillus</taxon>
    </lineage>
</organism>
<dbReference type="AlphaFoldDB" id="A0A0R2G3Z7"/>
<proteinExistence type="inferred from homology"/>
<sequence>MTTVIPIKGVIINNDDAYIYAYLEMDYTSPKQVQAVLNQAKDDIELEINSVGGDVDSASEIYTMLSTYQGNVIAKIVGLAASSASVIAMAGNTVEIGKLGQLMIHRASAGIAGNADDFSSGLQMLNETDQAIAKLYAEKTGKSVDEMLNLMKAETWLGADRAIELGLADSIIGEDEKPKIQMTASLNLTPRISNDAKAKLKLAIENKLNKKNEESCQSDMALLNAQIGYLELKGSEL</sequence>
<dbReference type="GO" id="GO:0006515">
    <property type="term" value="P:protein quality control for misfolded or incompletely synthesized proteins"/>
    <property type="evidence" value="ECO:0007669"/>
    <property type="project" value="TreeGrafter"/>
</dbReference>
<keyword evidence="3" id="KW-0645">Protease</keyword>
<dbReference type="GO" id="GO:0009368">
    <property type="term" value="C:endopeptidase Clp complex"/>
    <property type="evidence" value="ECO:0007669"/>
    <property type="project" value="TreeGrafter"/>
</dbReference>
<dbReference type="PATRIC" id="fig|1618.3.peg.1784"/>
<dbReference type="GO" id="GO:0051117">
    <property type="term" value="F:ATPase binding"/>
    <property type="evidence" value="ECO:0007669"/>
    <property type="project" value="TreeGrafter"/>
</dbReference>
<dbReference type="CDD" id="cd07016">
    <property type="entry name" value="S14_ClpP_1"/>
    <property type="match status" value="1"/>
</dbReference>
<dbReference type="PANTHER" id="PTHR10381:SF70">
    <property type="entry name" value="ATP-DEPENDENT CLP PROTEASE PROTEOLYTIC SUBUNIT"/>
    <property type="match status" value="1"/>
</dbReference>
<name>A0A0R2G3Z7_9LACO</name>
<evidence type="ECO:0000256" key="4">
    <source>
        <dbReference type="ARBA" id="ARBA00022801"/>
    </source>
</evidence>
<gene>
    <name evidence="7" type="ORF">IV36_GL001753</name>
</gene>
<dbReference type="InterPro" id="IPR001907">
    <property type="entry name" value="ClpP"/>
</dbReference>
<keyword evidence="2" id="KW-0963">Cytoplasm</keyword>
<reference evidence="7 8" key="1">
    <citation type="journal article" date="2015" name="Genome Announc.">
        <title>Expanding the biotechnology potential of lactobacilli through comparative genomics of 213 strains and associated genera.</title>
        <authorList>
            <person name="Sun Z."/>
            <person name="Harris H.M."/>
            <person name="McCann A."/>
            <person name="Guo C."/>
            <person name="Argimon S."/>
            <person name="Zhang W."/>
            <person name="Yang X."/>
            <person name="Jeffery I.B."/>
            <person name="Cooney J.C."/>
            <person name="Kagawa T.F."/>
            <person name="Liu W."/>
            <person name="Song Y."/>
            <person name="Salvetti E."/>
            <person name="Wrobel A."/>
            <person name="Rasinkangas P."/>
            <person name="Parkhill J."/>
            <person name="Rea M.C."/>
            <person name="O'Sullivan O."/>
            <person name="Ritari J."/>
            <person name="Douillard F.P."/>
            <person name="Paul Ross R."/>
            <person name="Yang R."/>
            <person name="Briner A.E."/>
            <person name="Felis G.E."/>
            <person name="de Vos W.M."/>
            <person name="Barrangou R."/>
            <person name="Klaenhammer T.R."/>
            <person name="Caufield P.W."/>
            <person name="Cui Y."/>
            <person name="Zhang H."/>
            <person name="O'Toole P.W."/>
        </authorList>
    </citation>
    <scope>NUCLEOTIDE SEQUENCE [LARGE SCALE GENOMIC DNA]</scope>
    <source>
        <strain evidence="7 8">ATCC 27304</strain>
    </source>
</reference>
<dbReference type="Proteomes" id="UP000051727">
    <property type="component" value="Unassembled WGS sequence"/>
</dbReference>
<dbReference type="InterPro" id="IPR023562">
    <property type="entry name" value="ClpP/TepA"/>
</dbReference>
<evidence type="ECO:0000313" key="8">
    <source>
        <dbReference type="Proteomes" id="UP000051727"/>
    </source>
</evidence>
<dbReference type="STRING" id="1618.IV36_GL001753"/>
<evidence type="ECO:0000256" key="6">
    <source>
        <dbReference type="RuleBase" id="RU003567"/>
    </source>
</evidence>
<evidence type="ECO:0000313" key="7">
    <source>
        <dbReference type="EMBL" id="KRN31629.1"/>
    </source>
</evidence>
<evidence type="ECO:0000256" key="1">
    <source>
        <dbReference type="ARBA" id="ARBA00007039"/>
    </source>
</evidence>
<dbReference type="GO" id="GO:0004252">
    <property type="term" value="F:serine-type endopeptidase activity"/>
    <property type="evidence" value="ECO:0007669"/>
    <property type="project" value="InterPro"/>
</dbReference>